<reference evidence="3 4" key="2">
    <citation type="submission" date="2020-03" db="EMBL/GenBank/DDBJ databases">
        <authorList>
            <person name="Ichikawa N."/>
            <person name="Kimura A."/>
            <person name="Kitahashi Y."/>
            <person name="Uohara A."/>
        </authorList>
    </citation>
    <scope>NUCLEOTIDE SEQUENCE [LARGE SCALE GENOMIC DNA]</scope>
    <source>
        <strain evidence="3 4">NBRC 108638</strain>
    </source>
</reference>
<proteinExistence type="predicted"/>
<organism evidence="3 4">
    <name type="scientific">Phytohabitans rumicis</name>
    <dbReference type="NCBI Taxonomy" id="1076125"/>
    <lineage>
        <taxon>Bacteria</taxon>
        <taxon>Bacillati</taxon>
        <taxon>Actinomycetota</taxon>
        <taxon>Actinomycetes</taxon>
        <taxon>Micromonosporales</taxon>
        <taxon>Micromonosporaceae</taxon>
    </lineage>
</organism>
<protein>
    <recommendedName>
        <fullName evidence="5">Methyltransferase</fullName>
    </recommendedName>
</protein>
<name>A0A6V8LD19_9ACTN</name>
<dbReference type="EMBL" id="BLPG01000001">
    <property type="protein sequence ID" value="GFJ91907.1"/>
    <property type="molecule type" value="Genomic_DNA"/>
</dbReference>
<accession>A0A6V8LD19</accession>
<keyword evidence="1" id="KW-0489">Methyltransferase</keyword>
<evidence type="ECO:0008006" key="5">
    <source>
        <dbReference type="Google" id="ProtNLM"/>
    </source>
</evidence>
<dbReference type="Pfam" id="PF06325">
    <property type="entry name" value="PrmA"/>
    <property type="match status" value="1"/>
</dbReference>
<keyword evidence="4" id="KW-1185">Reference proteome</keyword>
<dbReference type="PANTHER" id="PTHR43648:SF1">
    <property type="entry name" value="ELECTRON TRANSFER FLAVOPROTEIN BETA SUBUNIT LYSINE METHYLTRANSFERASE"/>
    <property type="match status" value="1"/>
</dbReference>
<sequence>MGGQALARYVLDHPDIVAGRRVLDLASGSGLVAIAAALAGARVVVANDIDPYAITAIEANARVNDVDVTTHLGDMLTGSGDDADVVLAGDVLYNPSLAGAVLPFLARGVARGARVLVGDPDRGHVPRQFLETVATYRVPVTGAPEDAQIKFVDVLAPKLADI</sequence>
<dbReference type="SUPFAM" id="SSF53335">
    <property type="entry name" value="S-adenosyl-L-methionine-dependent methyltransferases"/>
    <property type="match status" value="1"/>
</dbReference>
<evidence type="ECO:0000256" key="2">
    <source>
        <dbReference type="ARBA" id="ARBA00022679"/>
    </source>
</evidence>
<evidence type="ECO:0000256" key="1">
    <source>
        <dbReference type="ARBA" id="ARBA00022603"/>
    </source>
</evidence>
<dbReference type="Proteomes" id="UP000482960">
    <property type="component" value="Unassembled WGS sequence"/>
</dbReference>
<dbReference type="InterPro" id="IPR050078">
    <property type="entry name" value="Ribosomal_L11_MeTrfase_PrmA"/>
</dbReference>
<dbReference type="PANTHER" id="PTHR43648">
    <property type="entry name" value="ELECTRON TRANSFER FLAVOPROTEIN BETA SUBUNIT LYSINE METHYLTRANSFERASE"/>
    <property type="match status" value="1"/>
</dbReference>
<dbReference type="CDD" id="cd02440">
    <property type="entry name" value="AdoMet_MTases"/>
    <property type="match status" value="1"/>
</dbReference>
<evidence type="ECO:0000313" key="3">
    <source>
        <dbReference type="EMBL" id="GFJ91907.1"/>
    </source>
</evidence>
<dbReference type="GO" id="GO:0016279">
    <property type="term" value="F:protein-lysine N-methyltransferase activity"/>
    <property type="evidence" value="ECO:0007669"/>
    <property type="project" value="TreeGrafter"/>
</dbReference>
<dbReference type="Gene3D" id="3.40.50.150">
    <property type="entry name" value="Vaccinia Virus protein VP39"/>
    <property type="match status" value="1"/>
</dbReference>
<dbReference type="GO" id="GO:0032259">
    <property type="term" value="P:methylation"/>
    <property type="evidence" value="ECO:0007669"/>
    <property type="project" value="UniProtKB-KW"/>
</dbReference>
<dbReference type="AlphaFoldDB" id="A0A6V8LD19"/>
<evidence type="ECO:0000313" key="4">
    <source>
        <dbReference type="Proteomes" id="UP000482960"/>
    </source>
</evidence>
<reference evidence="3 4" key="1">
    <citation type="submission" date="2020-03" db="EMBL/GenBank/DDBJ databases">
        <title>Whole genome shotgun sequence of Phytohabitans rumicis NBRC 108638.</title>
        <authorList>
            <person name="Komaki H."/>
            <person name="Tamura T."/>
        </authorList>
    </citation>
    <scope>NUCLEOTIDE SEQUENCE [LARGE SCALE GENOMIC DNA]</scope>
    <source>
        <strain evidence="3 4">NBRC 108638</strain>
    </source>
</reference>
<gene>
    <name evidence="3" type="ORF">Prum_055490</name>
</gene>
<keyword evidence="2" id="KW-0808">Transferase</keyword>
<dbReference type="InterPro" id="IPR029063">
    <property type="entry name" value="SAM-dependent_MTases_sf"/>
</dbReference>
<comment type="caution">
    <text evidence="3">The sequence shown here is derived from an EMBL/GenBank/DDBJ whole genome shotgun (WGS) entry which is preliminary data.</text>
</comment>